<keyword evidence="1" id="KW-0479">Metal-binding</keyword>
<sequence>MALFARKDRIPIPPKDAQKFTTVCQYCNVGCGYNVYRWPVGKEGGLKPEENALGIDFSKQGVALQSQAITETMYNVVKGEDGKLYNILIVPAKDSPINRGNYSIRGGTNAQAVYSPTKPTRNRLHYPMVRVGDEFMPVSWDEAIDLIARVVKGVKDKWGPDSVAMKVYDHGGSGAGFEENWAVGKFFFIAVGTRMLSMHNRPAYNSEVWGQRERGVHELNYTYEDARLADTIVLWGANTFETASVFYTEHMLPNLQGATIDEKKKEYLKGEPAEPARMIIVDPRRTSSVMVAEAVAPDRVLHLRPNLGTDYVLANAIARAVWEKGWWDKEFVEKRTDLKTFEDYKKKSLMLDVPYDEFMSRVERLTGVKRADIEKAAEWIAKPKAGGFRRRTLIIYEKGVIWGYKNYDVIAAIAQLAALTGNYGKPGTGCGRQGGHQEGYVRPHDKSRAKLVGSIYAGGPPPNIDEYVKNDPRAKVYFVAGTDPYLSTPNSQAYKKRVQERTFTLTKYLSEQAKLAGEPAGSEERAKRILEGLEKTDGLFMVVINMYEIETARDAHVILPAAGWGEKPTTSINCNSRLLRIADQFMAPPGEAKPDWWIWGRIATRMKELYEAEGNYEEAKYCAGMDWKSAEEVFLDGASEFPDNRVSEADEAMLPAECYKGVTYEYLRKVGQKGIQVPVRIDPKTGELVGTKRRYVHRFGTPDGKFKWYGTDPWEPDPMKFYPPQITKYFQNGNDKKFPFWFTNGRSQIIWQTGYNDRHLPEKVYTIPLPYIEMNPEDAKRLGIKSGDLVEVYSLEGNAIALVYVNDAPPPGTIYGIMYHWKGSLNHLTTDYTDPKTTIPWYKASRVAVRKLKGNLEDVLKNTSLLPINDFTT</sequence>
<dbReference type="GO" id="GO:0043546">
    <property type="term" value="F:molybdopterin cofactor binding"/>
    <property type="evidence" value="ECO:0007669"/>
    <property type="project" value="InterPro"/>
</dbReference>
<keyword evidence="2" id="KW-0408">Iron</keyword>
<evidence type="ECO:0000256" key="3">
    <source>
        <dbReference type="ARBA" id="ARBA00023014"/>
    </source>
</evidence>
<dbReference type="Pfam" id="PF01568">
    <property type="entry name" value="Molydop_binding"/>
    <property type="match status" value="1"/>
</dbReference>
<dbReference type="InterPro" id="IPR006656">
    <property type="entry name" value="Mopterin_OxRdtase"/>
</dbReference>
<keyword evidence="3" id="KW-0411">Iron-sulfur</keyword>
<dbReference type="Pfam" id="PF18465">
    <property type="entry name" value="Rieske_3"/>
    <property type="match status" value="1"/>
</dbReference>
<accession>A0A7C5WZM7</accession>
<evidence type="ECO:0000256" key="2">
    <source>
        <dbReference type="ARBA" id="ARBA00023004"/>
    </source>
</evidence>
<dbReference type="GO" id="GO:0046872">
    <property type="term" value="F:metal ion binding"/>
    <property type="evidence" value="ECO:0007669"/>
    <property type="project" value="UniProtKB-KW"/>
</dbReference>
<dbReference type="EC" id="1.20.9.1" evidence="7"/>
<dbReference type="Gene3D" id="3.40.50.740">
    <property type="match status" value="1"/>
</dbReference>
<dbReference type="InterPro" id="IPR006657">
    <property type="entry name" value="MoPterin_dinucl-bd_dom"/>
</dbReference>
<evidence type="ECO:0000256" key="1">
    <source>
        <dbReference type="ARBA" id="ARBA00022723"/>
    </source>
</evidence>
<dbReference type="GO" id="GO:0051536">
    <property type="term" value="F:iron-sulfur cluster binding"/>
    <property type="evidence" value="ECO:0007669"/>
    <property type="project" value="UniProtKB-KW"/>
</dbReference>
<name>A0A7C5WZM7_9AQUI</name>
<dbReference type="Pfam" id="PF00384">
    <property type="entry name" value="Molybdopterin"/>
    <property type="match status" value="1"/>
</dbReference>
<dbReference type="InterPro" id="IPR014066">
    <property type="entry name" value="AioA/IdrA_lsu"/>
</dbReference>
<dbReference type="PANTHER" id="PTHR43105:SF10">
    <property type="entry name" value="NADH-QUINONE OXIDOREDUCTASE SUBUNIT G"/>
    <property type="match status" value="1"/>
</dbReference>
<feature type="domain" description="Arsenite oxidase subunit AioA/Iodate reductase subunit IdrA 3Fe-4S cluster" evidence="6">
    <location>
        <begin position="24"/>
        <end position="120"/>
    </location>
</feature>
<dbReference type="SUPFAM" id="SSF53706">
    <property type="entry name" value="Formate dehydrogenase/DMSO reductase, domains 1-3"/>
    <property type="match status" value="1"/>
</dbReference>
<dbReference type="PANTHER" id="PTHR43105">
    <property type="entry name" value="RESPIRATORY NITRATE REDUCTASE"/>
    <property type="match status" value="1"/>
</dbReference>
<evidence type="ECO:0000259" key="4">
    <source>
        <dbReference type="Pfam" id="PF00384"/>
    </source>
</evidence>
<dbReference type="AlphaFoldDB" id="A0A7C5WZM7"/>
<dbReference type="Gene3D" id="3.30.200.200">
    <property type="match status" value="1"/>
</dbReference>
<organism evidence="7">
    <name type="scientific">Thermocrinis ruber</name>
    <dbReference type="NCBI Taxonomy" id="75906"/>
    <lineage>
        <taxon>Bacteria</taxon>
        <taxon>Pseudomonadati</taxon>
        <taxon>Aquificota</taxon>
        <taxon>Aquificia</taxon>
        <taxon>Aquificales</taxon>
        <taxon>Aquificaceae</taxon>
        <taxon>Thermocrinis</taxon>
    </lineage>
</organism>
<evidence type="ECO:0000313" key="7">
    <source>
        <dbReference type="EMBL" id="HHO73015.1"/>
    </source>
</evidence>
<dbReference type="InterPro" id="IPR009010">
    <property type="entry name" value="Asp_de-COase-like_dom_sf"/>
</dbReference>
<protein>
    <submittedName>
        <fullName evidence="7">Arsenate reductase (Azurin) large subunit</fullName>
        <ecNumber evidence="7">1.20.9.1</ecNumber>
    </submittedName>
</protein>
<dbReference type="InterPro" id="IPR050123">
    <property type="entry name" value="Prok_molybdopt-oxidoreductase"/>
</dbReference>
<dbReference type="NCBIfam" id="TIGR02693">
    <property type="entry name" value="arsenite_ox_L"/>
    <property type="match status" value="1"/>
</dbReference>
<evidence type="ECO:0000259" key="6">
    <source>
        <dbReference type="Pfam" id="PF18465"/>
    </source>
</evidence>
<dbReference type="GO" id="GO:0016020">
    <property type="term" value="C:membrane"/>
    <property type="evidence" value="ECO:0007669"/>
    <property type="project" value="TreeGrafter"/>
</dbReference>
<dbReference type="GO" id="GO:0022904">
    <property type="term" value="P:respiratory electron transport chain"/>
    <property type="evidence" value="ECO:0007669"/>
    <property type="project" value="TreeGrafter"/>
</dbReference>
<dbReference type="GO" id="GO:0003954">
    <property type="term" value="F:NADH dehydrogenase activity"/>
    <property type="evidence" value="ECO:0007669"/>
    <property type="project" value="TreeGrafter"/>
</dbReference>
<keyword evidence="7" id="KW-0560">Oxidoreductase</keyword>
<dbReference type="GO" id="GO:0050611">
    <property type="term" value="F:arsenate reductase (azurin) activity"/>
    <property type="evidence" value="ECO:0007669"/>
    <property type="project" value="UniProtKB-EC"/>
</dbReference>
<feature type="domain" description="Molybdopterin dinucleotide-binding" evidence="5">
    <location>
        <begin position="740"/>
        <end position="844"/>
    </location>
</feature>
<dbReference type="Gene3D" id="2.40.40.20">
    <property type="match status" value="1"/>
</dbReference>
<proteinExistence type="predicted"/>
<dbReference type="SUPFAM" id="SSF50692">
    <property type="entry name" value="ADC-like"/>
    <property type="match status" value="1"/>
</dbReference>
<gene>
    <name evidence="7" type="ORF">ENN04_00010</name>
</gene>
<reference evidence="7" key="1">
    <citation type="journal article" date="2020" name="mSystems">
        <title>Genome- and Community-Level Interaction Insights into Carbon Utilization and Element Cycling Functions of Hydrothermarchaeota in Hydrothermal Sediment.</title>
        <authorList>
            <person name="Zhou Z."/>
            <person name="Liu Y."/>
            <person name="Xu W."/>
            <person name="Pan J."/>
            <person name="Luo Z.H."/>
            <person name="Li M."/>
        </authorList>
    </citation>
    <scope>NUCLEOTIDE SEQUENCE [LARGE SCALE GENOMIC DNA]</scope>
    <source>
        <strain evidence="7">SpSt-114</strain>
    </source>
</reference>
<dbReference type="EMBL" id="DSAC01000001">
    <property type="protein sequence ID" value="HHO73015.1"/>
    <property type="molecule type" value="Genomic_DNA"/>
</dbReference>
<dbReference type="InterPro" id="IPR041632">
    <property type="entry name" value="AioA/IdrA_3Fe-4S"/>
</dbReference>
<feature type="domain" description="Molybdopterin oxidoreductase" evidence="4">
    <location>
        <begin position="123"/>
        <end position="604"/>
    </location>
</feature>
<dbReference type="Gene3D" id="3.40.228.10">
    <property type="entry name" value="Dimethylsulfoxide Reductase, domain 2"/>
    <property type="match status" value="1"/>
</dbReference>
<comment type="caution">
    <text evidence="7">The sequence shown here is derived from an EMBL/GenBank/DDBJ whole genome shotgun (WGS) entry which is preliminary data.</text>
</comment>
<evidence type="ECO:0000259" key="5">
    <source>
        <dbReference type="Pfam" id="PF01568"/>
    </source>
</evidence>